<gene>
    <name evidence="3" type="ORF">GCM10007916_07490</name>
</gene>
<feature type="transmembrane region" description="Helical" evidence="1">
    <location>
        <begin position="291"/>
        <end position="311"/>
    </location>
</feature>
<keyword evidence="4" id="KW-1185">Reference proteome</keyword>
<dbReference type="InterPro" id="IPR027417">
    <property type="entry name" value="P-loop_NTPase"/>
</dbReference>
<dbReference type="Proteomes" id="UP001157353">
    <property type="component" value="Unassembled WGS sequence"/>
</dbReference>
<accession>A0ABQ6DX72</accession>
<dbReference type="EMBL" id="BSPQ01000001">
    <property type="protein sequence ID" value="GLS89682.1"/>
    <property type="molecule type" value="Genomic_DNA"/>
</dbReference>
<evidence type="ECO:0000313" key="4">
    <source>
        <dbReference type="Proteomes" id="UP001157353"/>
    </source>
</evidence>
<evidence type="ECO:0000256" key="1">
    <source>
        <dbReference type="SAM" id="Phobius"/>
    </source>
</evidence>
<keyword evidence="1" id="KW-0472">Membrane</keyword>
<feature type="domain" description="ORC1/DEAH AAA+ ATPase" evidence="2">
    <location>
        <begin position="442"/>
        <end position="549"/>
    </location>
</feature>
<evidence type="ECO:0000259" key="2">
    <source>
        <dbReference type="Pfam" id="PF13401"/>
    </source>
</evidence>
<proteinExistence type="predicted"/>
<dbReference type="Gene3D" id="3.40.50.300">
    <property type="entry name" value="P-loop containing nucleotide triphosphate hydrolases"/>
    <property type="match status" value="1"/>
</dbReference>
<feature type="transmembrane region" description="Helical" evidence="1">
    <location>
        <begin position="138"/>
        <end position="162"/>
    </location>
</feature>
<dbReference type="Pfam" id="PF13401">
    <property type="entry name" value="AAA_22"/>
    <property type="match status" value="1"/>
</dbReference>
<keyword evidence="1" id="KW-0812">Transmembrane</keyword>
<evidence type="ECO:0000313" key="3">
    <source>
        <dbReference type="EMBL" id="GLS89682.1"/>
    </source>
</evidence>
<organism evidence="3 4">
    <name type="scientific">Psychromonas marina</name>
    <dbReference type="NCBI Taxonomy" id="88364"/>
    <lineage>
        <taxon>Bacteria</taxon>
        <taxon>Pseudomonadati</taxon>
        <taxon>Pseudomonadota</taxon>
        <taxon>Gammaproteobacteria</taxon>
        <taxon>Alteromonadales</taxon>
        <taxon>Psychromonadaceae</taxon>
        <taxon>Psychromonas</taxon>
    </lineage>
</organism>
<reference evidence="4" key="1">
    <citation type="journal article" date="2019" name="Int. J. Syst. Evol. Microbiol.">
        <title>The Global Catalogue of Microorganisms (GCM) 10K type strain sequencing project: providing services to taxonomists for standard genome sequencing and annotation.</title>
        <authorList>
            <consortium name="The Broad Institute Genomics Platform"/>
            <consortium name="The Broad Institute Genome Sequencing Center for Infectious Disease"/>
            <person name="Wu L."/>
            <person name="Ma J."/>
        </authorList>
    </citation>
    <scope>NUCLEOTIDE SEQUENCE [LARGE SCALE GENOMIC DNA]</scope>
    <source>
        <strain evidence="4">NBRC 103166</strain>
    </source>
</reference>
<feature type="transmembrane region" description="Helical" evidence="1">
    <location>
        <begin position="199"/>
        <end position="216"/>
    </location>
</feature>
<protein>
    <submittedName>
        <fullName evidence="3">ATPase AAA</fullName>
    </submittedName>
</protein>
<dbReference type="InterPro" id="IPR049945">
    <property type="entry name" value="AAA_22"/>
</dbReference>
<feature type="transmembrane region" description="Helical" evidence="1">
    <location>
        <begin position="228"/>
        <end position="247"/>
    </location>
</feature>
<dbReference type="SUPFAM" id="SSF52540">
    <property type="entry name" value="P-loop containing nucleoside triphosphate hydrolases"/>
    <property type="match status" value="1"/>
</dbReference>
<name>A0ABQ6DX72_9GAMM</name>
<sequence>MLTPGAASLHQQVMQLPEVHFLSVQQQQQVDRLLINVLEMQLEQNKAFRGALSDYKKSPESPQVWKNTQVNYYSALSLSHDKQQLLALSSPHINELVTGFGPEGVTQFRTEFYLTGLNIEFYLHQEIRAFRDFVNDIFISPVPVLVVIFKVFFLALILSWWLRNSVRFIEALGDKMNQNSMANNLLLRLVWYVSRAHRAIAWLIMITLSLRIIAQLPSLQHLVFLEIFTWWILGGAIAVSFILEFAYQHSRKLSKAMITLRLSTIRLYVWGFITTGLIAQISEITLGKGTIYAWISSLIFFFYFLLTVYSLHKWKAYIFECLAARNEQPAVVQWAEANKQRWLFATLCTAIAAVWLILRALQHYLIELLSHYQIFSHALAYLFRIEVAKQTEIESDQAHLHKIRGDETFSYVLPGSENSLLLPGYAQQTYESLATYLLSDKPTVCILSGERGVGTTTLLRRFLHDVDDAQSIYVSCPHEGFDALVTKLCEMLDLPETGNEALLLTHLRSTAKCYLFAFDNVQRLVKPQVGGLAPLMRLTNLLRQSKNNHRAVLAIEKSSWRFVDRARGERLLFDLVEFLPRWSETEISELLTSRLSDDAQYALSFDGLALPRQWEKDEQTEEQRARHGFYRILWDYSDGNPTVALRFFRRSLFRNSETNTVQVRLFKIPSSEGLEKMPKPMLAVLRSIVQLEIASPEELTDCTRLSINEVISTLRYFQSRGYIEWSGDKSRVSDLWFRNITNILHRQHLLVK</sequence>
<keyword evidence="1" id="KW-1133">Transmembrane helix</keyword>
<comment type="caution">
    <text evidence="3">The sequence shown here is derived from an EMBL/GenBank/DDBJ whole genome shotgun (WGS) entry which is preliminary data.</text>
</comment>
<feature type="transmembrane region" description="Helical" evidence="1">
    <location>
        <begin position="267"/>
        <end position="285"/>
    </location>
</feature>
<feature type="transmembrane region" description="Helical" evidence="1">
    <location>
        <begin position="342"/>
        <end position="361"/>
    </location>
</feature>